<dbReference type="GO" id="GO:0016787">
    <property type="term" value="F:hydrolase activity"/>
    <property type="evidence" value="ECO:0007669"/>
    <property type="project" value="UniProtKB-KW"/>
</dbReference>
<organism evidence="1 2">
    <name type="scientific">Streptomyces caelestis</name>
    <dbReference type="NCBI Taxonomy" id="36816"/>
    <lineage>
        <taxon>Bacteria</taxon>
        <taxon>Bacillati</taxon>
        <taxon>Actinomycetota</taxon>
        <taxon>Actinomycetes</taxon>
        <taxon>Kitasatosporales</taxon>
        <taxon>Streptomycetaceae</taxon>
        <taxon>Streptomyces</taxon>
    </lineage>
</organism>
<dbReference type="EMBL" id="JACHNE010000001">
    <property type="protein sequence ID" value="MBB5792654.1"/>
    <property type="molecule type" value="Genomic_DNA"/>
</dbReference>
<dbReference type="PANTHER" id="PTHR43569">
    <property type="entry name" value="AMIDOHYDROLASE"/>
    <property type="match status" value="1"/>
</dbReference>
<dbReference type="AlphaFoldDB" id="A0A7W9GZL8"/>
<keyword evidence="1" id="KW-0378">Hydrolase</keyword>
<accession>A0A7W9GZL8</accession>
<dbReference type="Proteomes" id="UP000590647">
    <property type="component" value="Unassembled WGS sequence"/>
</dbReference>
<gene>
    <name evidence="1" type="ORF">HDA41_000618</name>
</gene>
<dbReference type="PANTHER" id="PTHR43569:SF2">
    <property type="entry name" value="AMIDOHYDROLASE-RELATED DOMAIN-CONTAINING PROTEIN"/>
    <property type="match status" value="1"/>
</dbReference>
<protein>
    <submittedName>
        <fullName evidence="1">Putative TIM-barrel fold metal-dependent hydrolase</fullName>
    </submittedName>
</protein>
<dbReference type="Gene3D" id="3.20.20.140">
    <property type="entry name" value="Metal-dependent hydrolases"/>
    <property type="match status" value="1"/>
</dbReference>
<proteinExistence type="predicted"/>
<evidence type="ECO:0000313" key="2">
    <source>
        <dbReference type="Proteomes" id="UP000590647"/>
    </source>
</evidence>
<evidence type="ECO:0000313" key="1">
    <source>
        <dbReference type="EMBL" id="MBB5792654.1"/>
    </source>
</evidence>
<dbReference type="InterPro" id="IPR032466">
    <property type="entry name" value="Metal_Hydrolase"/>
</dbReference>
<name>A0A7W9GZL8_9ACTN</name>
<dbReference type="SUPFAM" id="SSF51556">
    <property type="entry name" value="Metallo-dependent hydrolases"/>
    <property type="match status" value="1"/>
</dbReference>
<reference evidence="1 2" key="1">
    <citation type="submission" date="2020-08" db="EMBL/GenBank/DDBJ databases">
        <title>Sequencing the genomes of 1000 actinobacteria strains.</title>
        <authorList>
            <person name="Klenk H.-P."/>
        </authorList>
    </citation>
    <scope>NUCLEOTIDE SEQUENCE [LARGE SCALE GENOMIC DNA]</scope>
    <source>
        <strain evidence="1 2">DSM 40084</strain>
    </source>
</reference>
<sequence>MGVTAMEENTAEGVIDAHHHVWDLSVRDQDWITGPELAPLRRDFLLSDLESEARAAGVTATVLVQAIDVPEETPEFLALAQDSDLVAGITAVFAHPSERACHG</sequence>
<keyword evidence="2" id="KW-1185">Reference proteome</keyword>
<dbReference type="InterPro" id="IPR052350">
    <property type="entry name" value="Metallo-dep_Lactonases"/>
</dbReference>
<comment type="caution">
    <text evidence="1">The sequence shown here is derived from an EMBL/GenBank/DDBJ whole genome shotgun (WGS) entry which is preliminary data.</text>
</comment>